<dbReference type="EMBL" id="FNGA01000001">
    <property type="protein sequence ID" value="SDK57268.1"/>
    <property type="molecule type" value="Genomic_DNA"/>
</dbReference>
<accession>A0A1G9D003</accession>
<dbReference type="InterPro" id="IPR042175">
    <property type="entry name" value="Cell/Rod_MreC_2"/>
</dbReference>
<dbReference type="Proteomes" id="UP000199053">
    <property type="component" value="Unassembled WGS sequence"/>
</dbReference>
<evidence type="ECO:0000256" key="3">
    <source>
        <dbReference type="ARBA" id="ARBA00022960"/>
    </source>
</evidence>
<dbReference type="NCBIfam" id="TIGR00219">
    <property type="entry name" value="mreC"/>
    <property type="match status" value="1"/>
</dbReference>
<evidence type="ECO:0000313" key="10">
    <source>
        <dbReference type="Proteomes" id="UP000199053"/>
    </source>
</evidence>
<dbReference type="GO" id="GO:0008360">
    <property type="term" value="P:regulation of cell shape"/>
    <property type="evidence" value="ECO:0007669"/>
    <property type="project" value="UniProtKB-KW"/>
</dbReference>
<protein>
    <recommendedName>
        <fullName evidence="2 5">Cell shape-determining protein MreC</fullName>
    </recommendedName>
    <alternativeName>
        <fullName evidence="4 5">Cell shape protein MreC</fullName>
    </alternativeName>
</protein>
<evidence type="ECO:0000313" key="9">
    <source>
        <dbReference type="EMBL" id="SDK57268.1"/>
    </source>
</evidence>
<feature type="transmembrane region" description="Helical" evidence="7">
    <location>
        <begin position="6"/>
        <end position="23"/>
    </location>
</feature>
<evidence type="ECO:0000256" key="2">
    <source>
        <dbReference type="ARBA" id="ARBA00013855"/>
    </source>
</evidence>
<dbReference type="STRING" id="246191.SAMN05660337_0857"/>
<dbReference type="PANTHER" id="PTHR34138">
    <property type="entry name" value="CELL SHAPE-DETERMINING PROTEIN MREC"/>
    <property type="match status" value="1"/>
</dbReference>
<evidence type="ECO:0000256" key="1">
    <source>
        <dbReference type="ARBA" id="ARBA00009369"/>
    </source>
</evidence>
<dbReference type="Pfam" id="PF04085">
    <property type="entry name" value="MreC"/>
    <property type="match status" value="1"/>
</dbReference>
<keyword evidence="10" id="KW-1185">Reference proteome</keyword>
<reference evidence="10" key="1">
    <citation type="submission" date="2016-10" db="EMBL/GenBank/DDBJ databases">
        <authorList>
            <person name="Varghese N."/>
            <person name="Submissions S."/>
        </authorList>
    </citation>
    <scope>NUCLEOTIDE SEQUENCE [LARGE SCALE GENOMIC DNA]</scope>
    <source>
        <strain evidence="10">DSM 16995</strain>
    </source>
</reference>
<evidence type="ECO:0000256" key="4">
    <source>
        <dbReference type="ARBA" id="ARBA00032089"/>
    </source>
</evidence>
<feature type="coiled-coil region" evidence="6">
    <location>
        <begin position="66"/>
        <end position="93"/>
    </location>
</feature>
<dbReference type="PANTHER" id="PTHR34138:SF1">
    <property type="entry name" value="CELL SHAPE-DETERMINING PROTEIN MREC"/>
    <property type="match status" value="1"/>
</dbReference>
<keyword evidence="7" id="KW-1133">Transmembrane helix</keyword>
<keyword evidence="7" id="KW-0472">Membrane</keyword>
<dbReference type="AlphaFoldDB" id="A0A1G9D003"/>
<keyword evidence="3 5" id="KW-0133">Cell shape</keyword>
<dbReference type="Gene3D" id="2.40.10.350">
    <property type="entry name" value="Rod shape-determining protein MreC, domain 2"/>
    <property type="match status" value="1"/>
</dbReference>
<name>A0A1G9D003_9BACT</name>
<comment type="function">
    <text evidence="5">Involved in formation and maintenance of cell shape.</text>
</comment>
<evidence type="ECO:0000256" key="6">
    <source>
        <dbReference type="SAM" id="Coils"/>
    </source>
</evidence>
<evidence type="ECO:0000256" key="5">
    <source>
        <dbReference type="PIRNR" id="PIRNR038471"/>
    </source>
</evidence>
<dbReference type="GO" id="GO:0005886">
    <property type="term" value="C:plasma membrane"/>
    <property type="evidence" value="ECO:0007669"/>
    <property type="project" value="TreeGrafter"/>
</dbReference>
<dbReference type="PIRSF" id="PIRSF038471">
    <property type="entry name" value="MreC"/>
    <property type="match status" value="1"/>
</dbReference>
<dbReference type="OrthoDB" id="9808025at2"/>
<comment type="similarity">
    <text evidence="1 5">Belongs to the MreC family.</text>
</comment>
<gene>
    <name evidence="9" type="ORF">SAMN05660337_0857</name>
</gene>
<evidence type="ECO:0000256" key="7">
    <source>
        <dbReference type="SAM" id="Phobius"/>
    </source>
</evidence>
<organism evidence="9 10">
    <name type="scientific">Maridesulfovibrio ferrireducens</name>
    <dbReference type="NCBI Taxonomy" id="246191"/>
    <lineage>
        <taxon>Bacteria</taxon>
        <taxon>Pseudomonadati</taxon>
        <taxon>Thermodesulfobacteriota</taxon>
        <taxon>Desulfovibrionia</taxon>
        <taxon>Desulfovibrionales</taxon>
        <taxon>Desulfovibrionaceae</taxon>
        <taxon>Maridesulfovibrio</taxon>
    </lineage>
</organism>
<evidence type="ECO:0000259" key="8">
    <source>
        <dbReference type="Pfam" id="PF04085"/>
    </source>
</evidence>
<sequence>MKLKRTAIAIIVGLFIYLSLYSWNLRSGQLDRLADYTGLEIVKWSLWPGEWVLDKSVGFWDRYIYLVGLKEQNDQLSSQNNLMRLEIMTLREKAEESERFQELLTFSPEEGWYVDGARVIAHRMGPSAALDSIILSKGAISGVVADTPVLTPLGVVGRVVQPGLSSSKALLITDLNSRISVRGQLHRSTGLLVGSGESETLNVKYMKLNAPVSEGEILVTSGLAGLYPPGLPIAKVVSVERSDISLFLKVEAVPLVDMENTEEVLLLHRNVADNSTSPEGN</sequence>
<dbReference type="Gene3D" id="2.40.10.340">
    <property type="entry name" value="Rod shape-determining protein MreC, domain 1"/>
    <property type="match status" value="1"/>
</dbReference>
<proteinExistence type="inferred from homology"/>
<keyword evidence="6" id="KW-0175">Coiled coil</keyword>
<feature type="domain" description="Rod shape-determining protein MreC beta-barrel core" evidence="8">
    <location>
        <begin position="126"/>
        <end position="267"/>
    </location>
</feature>
<dbReference type="InterPro" id="IPR007221">
    <property type="entry name" value="MreC"/>
</dbReference>
<dbReference type="InterPro" id="IPR055342">
    <property type="entry name" value="MreC_beta-barrel_core"/>
</dbReference>
<dbReference type="InterPro" id="IPR042177">
    <property type="entry name" value="Cell/Rod_1"/>
</dbReference>
<dbReference type="RefSeq" id="WP_092158532.1">
    <property type="nucleotide sequence ID" value="NZ_FNGA01000001.1"/>
</dbReference>
<keyword evidence="7" id="KW-0812">Transmembrane</keyword>